<evidence type="ECO:0000313" key="2">
    <source>
        <dbReference type="EMBL" id="GLA81787.1"/>
    </source>
</evidence>
<protein>
    <submittedName>
        <fullName evidence="2">Uncharacterized protein</fullName>
    </submittedName>
</protein>
<evidence type="ECO:0000313" key="3">
    <source>
        <dbReference type="Proteomes" id="UP001144157"/>
    </source>
</evidence>
<sequence length="104" mass="11119">MARPTASRQSHGTIRRARTSRRPGRLSRFGIQVSADETAGDLCSRGSTGGDCEAVPELRPEAADAVCFKGAAKEGLPFIGIVEADYDSEKDGEESVAEIEHDIQ</sequence>
<evidence type="ECO:0000256" key="1">
    <source>
        <dbReference type="SAM" id="MobiDB-lite"/>
    </source>
</evidence>
<comment type="caution">
    <text evidence="2">The sequence shown here is derived from an EMBL/GenBank/DDBJ whole genome shotgun (WGS) entry which is preliminary data.</text>
</comment>
<organism evidence="2 3">
    <name type="scientific">Aspergillus tubingensis</name>
    <dbReference type="NCBI Taxonomy" id="5068"/>
    <lineage>
        <taxon>Eukaryota</taxon>
        <taxon>Fungi</taxon>
        <taxon>Dikarya</taxon>
        <taxon>Ascomycota</taxon>
        <taxon>Pezizomycotina</taxon>
        <taxon>Eurotiomycetes</taxon>
        <taxon>Eurotiomycetidae</taxon>
        <taxon>Eurotiales</taxon>
        <taxon>Aspergillaceae</taxon>
        <taxon>Aspergillus</taxon>
        <taxon>Aspergillus subgen. Circumdati</taxon>
    </lineage>
</organism>
<gene>
    <name evidence="2" type="ORF">AtubIFM56815_005965</name>
</gene>
<feature type="compositionally biased region" description="Basic residues" evidence="1">
    <location>
        <begin position="13"/>
        <end position="25"/>
    </location>
</feature>
<reference evidence="2" key="1">
    <citation type="submission" date="2022-07" db="EMBL/GenBank/DDBJ databases">
        <title>Taxonomy of Aspergillus series Nigri: significant species reduction supported by multi-species coalescent approaches.</title>
        <authorList>
            <person name="Bian C."/>
            <person name="Kusuya Y."/>
            <person name="Sklenar F."/>
            <person name="D'hooge E."/>
            <person name="Yaguchi T."/>
            <person name="Takahashi H."/>
            <person name="Hubka V."/>
        </authorList>
    </citation>
    <scope>NUCLEOTIDE SEQUENCE</scope>
    <source>
        <strain evidence="2">IFM 56815</strain>
    </source>
</reference>
<feature type="region of interest" description="Disordered" evidence="1">
    <location>
        <begin position="1"/>
        <end position="28"/>
    </location>
</feature>
<dbReference type="EMBL" id="BRPE01000003">
    <property type="protein sequence ID" value="GLA81787.1"/>
    <property type="molecule type" value="Genomic_DNA"/>
</dbReference>
<name>A0A9W6AIQ8_ASPTU</name>
<accession>A0A9W6AIQ8</accession>
<feature type="compositionally biased region" description="Polar residues" evidence="1">
    <location>
        <begin position="1"/>
        <end position="12"/>
    </location>
</feature>
<proteinExistence type="predicted"/>
<dbReference type="AlphaFoldDB" id="A0A9W6AIQ8"/>
<dbReference type="Proteomes" id="UP001144157">
    <property type="component" value="Unassembled WGS sequence"/>
</dbReference>